<keyword evidence="3" id="KW-1185">Reference proteome</keyword>
<evidence type="ECO:0000313" key="3">
    <source>
        <dbReference type="Proteomes" id="UP000799429"/>
    </source>
</evidence>
<name>A0A9P4VST3_9PEZI</name>
<evidence type="ECO:0000313" key="2">
    <source>
        <dbReference type="EMBL" id="KAF2842368.1"/>
    </source>
</evidence>
<dbReference type="Proteomes" id="UP000799429">
    <property type="component" value="Unassembled WGS sequence"/>
</dbReference>
<dbReference type="AlphaFoldDB" id="A0A9P4VST3"/>
<comment type="caution">
    <text evidence="2">The sequence shown here is derived from an EMBL/GenBank/DDBJ whole genome shotgun (WGS) entry which is preliminary data.</text>
</comment>
<feature type="region of interest" description="Disordered" evidence="1">
    <location>
        <begin position="118"/>
        <end position="168"/>
    </location>
</feature>
<protein>
    <submittedName>
        <fullName evidence="2">Uncharacterized protein</fullName>
    </submittedName>
</protein>
<feature type="compositionally biased region" description="Basic and acidic residues" evidence="1">
    <location>
        <begin position="7"/>
        <end position="22"/>
    </location>
</feature>
<organism evidence="2 3">
    <name type="scientific">Patellaria atrata CBS 101060</name>
    <dbReference type="NCBI Taxonomy" id="1346257"/>
    <lineage>
        <taxon>Eukaryota</taxon>
        <taxon>Fungi</taxon>
        <taxon>Dikarya</taxon>
        <taxon>Ascomycota</taxon>
        <taxon>Pezizomycotina</taxon>
        <taxon>Dothideomycetes</taxon>
        <taxon>Dothideomycetes incertae sedis</taxon>
        <taxon>Patellariales</taxon>
        <taxon>Patellariaceae</taxon>
        <taxon>Patellaria</taxon>
    </lineage>
</organism>
<evidence type="ECO:0000256" key="1">
    <source>
        <dbReference type="SAM" id="MobiDB-lite"/>
    </source>
</evidence>
<feature type="compositionally biased region" description="Low complexity" evidence="1">
    <location>
        <begin position="158"/>
        <end position="167"/>
    </location>
</feature>
<sequence length="202" mass="23181">MNTSSRAGHDRSHSPEMTESPHRLPTQEQLLEKMVTWHGEMLSQMAHSNEMLRKLISSARDSDDLQDLEYGLRRVETGQSMRQGSGKGGLDRGCRRRWFDSDEEDEWYSSPRGKSRVLRMSNRGFKEGEADIHGRRMKRRGTGQSYPDYTSESDDSSRGTSSSSSMSNVFYGENVFSREEMDALMKKEYPGVKEYKGIFTPE</sequence>
<reference evidence="2" key="1">
    <citation type="journal article" date="2020" name="Stud. Mycol.">
        <title>101 Dothideomycetes genomes: a test case for predicting lifestyles and emergence of pathogens.</title>
        <authorList>
            <person name="Haridas S."/>
            <person name="Albert R."/>
            <person name="Binder M."/>
            <person name="Bloem J."/>
            <person name="Labutti K."/>
            <person name="Salamov A."/>
            <person name="Andreopoulos B."/>
            <person name="Baker S."/>
            <person name="Barry K."/>
            <person name="Bills G."/>
            <person name="Bluhm B."/>
            <person name="Cannon C."/>
            <person name="Castanera R."/>
            <person name="Culley D."/>
            <person name="Daum C."/>
            <person name="Ezra D."/>
            <person name="Gonzalez J."/>
            <person name="Henrissat B."/>
            <person name="Kuo A."/>
            <person name="Liang C."/>
            <person name="Lipzen A."/>
            <person name="Lutzoni F."/>
            <person name="Magnuson J."/>
            <person name="Mondo S."/>
            <person name="Nolan M."/>
            <person name="Ohm R."/>
            <person name="Pangilinan J."/>
            <person name="Park H.-J."/>
            <person name="Ramirez L."/>
            <person name="Alfaro M."/>
            <person name="Sun H."/>
            <person name="Tritt A."/>
            <person name="Yoshinaga Y."/>
            <person name="Zwiers L.-H."/>
            <person name="Turgeon B."/>
            <person name="Goodwin S."/>
            <person name="Spatafora J."/>
            <person name="Crous P."/>
            <person name="Grigoriev I."/>
        </authorList>
    </citation>
    <scope>NUCLEOTIDE SEQUENCE</scope>
    <source>
        <strain evidence="2">CBS 101060</strain>
    </source>
</reference>
<gene>
    <name evidence="2" type="ORF">M501DRAFT_998650</name>
</gene>
<feature type="compositionally biased region" description="Basic and acidic residues" evidence="1">
    <location>
        <begin position="124"/>
        <end position="134"/>
    </location>
</feature>
<feature type="region of interest" description="Disordered" evidence="1">
    <location>
        <begin position="1"/>
        <end position="25"/>
    </location>
</feature>
<proteinExistence type="predicted"/>
<dbReference type="EMBL" id="MU006090">
    <property type="protein sequence ID" value="KAF2842368.1"/>
    <property type="molecule type" value="Genomic_DNA"/>
</dbReference>
<accession>A0A9P4VST3</accession>